<evidence type="ECO:0000256" key="8">
    <source>
        <dbReference type="PIRSR" id="PIRSR601344-1"/>
    </source>
</evidence>
<keyword evidence="9" id="KW-0732">Signal</keyword>
<feature type="chain" id="PRO_5031235572" description="Plastid light harvesting protein" evidence="9">
    <location>
        <begin position="27"/>
        <end position="236"/>
    </location>
</feature>
<proteinExistence type="inferred from homology"/>
<sequence length="236" mass="25656">MQFRQILASSSSTLLLASLIITNVNALAGPQMSQAVPFLARPKVLDQVDLAGDVGFDPLNLAGTVDNLMEMREAEIKHARLAMLAAAGWPISELLDNKIASALNLSSTLDAADRVPSLLNGGLDKISPLWWGFCVGLTAAIDLYGQKRARFVADYIPGDLGFDPFGLYPEEMDEEGRKRMQLAEVKHGRIAMLAVTGYAIQEAVLKEGVVDETPFFFAPFTQTLGNALEKFLQQSQ</sequence>
<dbReference type="GO" id="GO:0016020">
    <property type="term" value="C:membrane"/>
    <property type="evidence" value="ECO:0007669"/>
    <property type="project" value="InterPro"/>
</dbReference>
<evidence type="ECO:0000256" key="3">
    <source>
        <dbReference type="ARBA" id="ARBA00005933"/>
    </source>
</evidence>
<comment type="function">
    <text evidence="1">The light-harvesting complex (LHC) functions as a light receptor, it captures and delivers excitation energy to photosystems with which it is closely associated. Energy is transferred from the carotenoid and chlorophyll C (or B) to chlorophyll A and the photosynthetic reaction centers where it is used to synthesize ATP and reducing power.</text>
</comment>
<keyword evidence="4" id="KW-0150">Chloroplast</keyword>
<dbReference type="GO" id="GO:0016168">
    <property type="term" value="F:chlorophyll binding"/>
    <property type="evidence" value="ECO:0007669"/>
    <property type="project" value="UniProtKB-KW"/>
</dbReference>
<name>A0A7S2PPT6_9STRA</name>
<dbReference type="Gene3D" id="1.10.3460.10">
    <property type="entry name" value="Chlorophyll a/b binding protein domain"/>
    <property type="match status" value="1"/>
</dbReference>
<evidence type="ECO:0000256" key="4">
    <source>
        <dbReference type="ARBA" id="ARBA00022528"/>
    </source>
</evidence>
<dbReference type="GO" id="GO:0009507">
    <property type="term" value="C:chloroplast"/>
    <property type="evidence" value="ECO:0007669"/>
    <property type="project" value="UniProtKB-SubCell"/>
</dbReference>
<feature type="binding site" evidence="8">
    <location>
        <position position="75"/>
    </location>
    <ligand>
        <name>chlorophyll a</name>
        <dbReference type="ChEBI" id="CHEBI:58416"/>
        <label>1</label>
    </ligand>
</feature>
<reference evidence="10" key="1">
    <citation type="submission" date="2021-01" db="EMBL/GenBank/DDBJ databases">
        <authorList>
            <person name="Corre E."/>
            <person name="Pelletier E."/>
            <person name="Niang G."/>
            <person name="Scheremetjew M."/>
            <person name="Finn R."/>
            <person name="Kale V."/>
            <person name="Holt S."/>
            <person name="Cochrane G."/>
            <person name="Meng A."/>
            <person name="Brown T."/>
            <person name="Cohen L."/>
        </authorList>
    </citation>
    <scope>NUCLEOTIDE SEQUENCE</scope>
    <source>
        <strain evidence="10">B650</strain>
    </source>
</reference>
<dbReference type="EMBL" id="HBGY01031776">
    <property type="protein sequence ID" value="CAD9610610.1"/>
    <property type="molecule type" value="Transcribed_RNA"/>
</dbReference>
<keyword evidence="5" id="KW-0602">Photosynthesis</keyword>
<gene>
    <name evidence="10" type="ORF">LDAN0321_LOCUS19828</name>
</gene>
<feature type="binding site" evidence="8">
    <location>
        <position position="184"/>
    </location>
    <ligand>
        <name>chlorophyll a</name>
        <dbReference type="ChEBI" id="CHEBI:58416"/>
        <label>1</label>
    </ligand>
</feature>
<dbReference type="GO" id="GO:0030076">
    <property type="term" value="C:light-harvesting complex"/>
    <property type="evidence" value="ECO:0007669"/>
    <property type="project" value="UniProtKB-KW"/>
</dbReference>
<feature type="binding site" evidence="8">
    <location>
        <position position="189"/>
    </location>
    <ligand>
        <name>chlorophyll a</name>
        <dbReference type="ChEBI" id="CHEBI:58416"/>
        <label>1</label>
    </ligand>
</feature>
<feature type="binding site" evidence="8">
    <location>
        <position position="118"/>
    </location>
    <ligand>
        <name>chlorophyll a</name>
        <dbReference type="ChEBI" id="CHEBI:58416"/>
        <label>1</label>
    </ligand>
</feature>
<dbReference type="InterPro" id="IPR001344">
    <property type="entry name" value="Chloro_AB-bd_pln"/>
</dbReference>
<comment type="subcellular location">
    <subcellularLocation>
        <location evidence="2">Plastid</location>
        <location evidence="2">Chloroplast</location>
    </subcellularLocation>
</comment>
<feature type="binding site" description="axial binding residue" evidence="8">
    <location>
        <position position="80"/>
    </location>
    <ligand>
        <name>chlorophyll b</name>
        <dbReference type="ChEBI" id="CHEBI:61721"/>
        <label>1</label>
    </ligand>
    <ligandPart>
        <name>Mg</name>
        <dbReference type="ChEBI" id="CHEBI:25107"/>
    </ligandPart>
</feature>
<evidence type="ECO:0000256" key="9">
    <source>
        <dbReference type="SAM" id="SignalP"/>
    </source>
</evidence>
<accession>A0A7S2PPT6</accession>
<evidence type="ECO:0008006" key="11">
    <source>
        <dbReference type="Google" id="ProtNLM"/>
    </source>
</evidence>
<keyword evidence="8" id="KW-0157">Chromophore</keyword>
<feature type="signal peptide" evidence="9">
    <location>
        <begin position="1"/>
        <end position="26"/>
    </location>
</feature>
<evidence type="ECO:0000256" key="7">
    <source>
        <dbReference type="ARBA" id="ARBA00023243"/>
    </source>
</evidence>
<dbReference type="PANTHER" id="PTHR21649">
    <property type="entry name" value="CHLOROPHYLL A/B BINDING PROTEIN"/>
    <property type="match status" value="1"/>
</dbReference>
<evidence type="ECO:0000256" key="1">
    <source>
        <dbReference type="ARBA" id="ARBA00004022"/>
    </source>
</evidence>
<evidence type="ECO:0000256" key="6">
    <source>
        <dbReference type="ARBA" id="ARBA00022640"/>
    </source>
</evidence>
<keyword evidence="6" id="KW-0934">Plastid</keyword>
<protein>
    <recommendedName>
        <fullName evidence="11">Plastid light harvesting protein</fullName>
    </recommendedName>
</protein>
<evidence type="ECO:0000256" key="2">
    <source>
        <dbReference type="ARBA" id="ARBA00004229"/>
    </source>
</evidence>
<dbReference type="InterPro" id="IPR022796">
    <property type="entry name" value="Chloroa_b-bind"/>
</dbReference>
<dbReference type="SUPFAM" id="SSF103511">
    <property type="entry name" value="Chlorophyll a-b binding protein"/>
    <property type="match status" value="1"/>
</dbReference>
<evidence type="ECO:0000313" key="10">
    <source>
        <dbReference type="EMBL" id="CAD9610610.1"/>
    </source>
</evidence>
<feature type="binding site" evidence="8">
    <location>
        <position position="201"/>
    </location>
    <ligand>
        <name>chlorophyll a</name>
        <dbReference type="ChEBI" id="CHEBI:58416"/>
        <label>1</label>
    </ligand>
</feature>
<feature type="binding site" evidence="8">
    <location>
        <position position="78"/>
    </location>
    <ligand>
        <name>chlorophyll a</name>
        <dbReference type="ChEBI" id="CHEBI:58416"/>
        <label>1</label>
    </ligand>
</feature>
<dbReference type="GO" id="GO:0009765">
    <property type="term" value="P:photosynthesis, light harvesting"/>
    <property type="evidence" value="ECO:0007669"/>
    <property type="project" value="InterPro"/>
</dbReference>
<dbReference type="Pfam" id="PF00504">
    <property type="entry name" value="Chloroa_b-bind"/>
    <property type="match status" value="1"/>
</dbReference>
<evidence type="ECO:0000256" key="5">
    <source>
        <dbReference type="ARBA" id="ARBA00022531"/>
    </source>
</evidence>
<keyword evidence="8" id="KW-0148">Chlorophyll</keyword>
<dbReference type="AlphaFoldDB" id="A0A7S2PPT6"/>
<comment type="similarity">
    <text evidence="3">Belongs to the fucoxanthin chlorophyll protein family.</text>
</comment>
<keyword evidence="7" id="KW-0437">Light-harvesting polypeptide</keyword>
<organism evidence="10">
    <name type="scientific">Leptocylindrus danicus</name>
    <dbReference type="NCBI Taxonomy" id="163516"/>
    <lineage>
        <taxon>Eukaryota</taxon>
        <taxon>Sar</taxon>
        <taxon>Stramenopiles</taxon>
        <taxon>Ochrophyta</taxon>
        <taxon>Bacillariophyta</taxon>
        <taxon>Coscinodiscophyceae</taxon>
        <taxon>Chaetocerotophycidae</taxon>
        <taxon>Leptocylindrales</taxon>
        <taxon>Leptocylindraceae</taxon>
        <taxon>Leptocylindrus</taxon>
    </lineage>
</organism>